<feature type="transmembrane region" description="Helical" evidence="7">
    <location>
        <begin position="109"/>
        <end position="135"/>
    </location>
</feature>
<evidence type="ECO:0000313" key="9">
    <source>
        <dbReference type="EMBL" id="QJY49691.1"/>
    </source>
</evidence>
<evidence type="ECO:0000256" key="4">
    <source>
        <dbReference type="ARBA" id="ARBA00022692"/>
    </source>
</evidence>
<organism evidence="9 10">
    <name type="scientific">Pseudonocardia broussonetiae</name>
    <dbReference type="NCBI Taxonomy" id="2736640"/>
    <lineage>
        <taxon>Bacteria</taxon>
        <taxon>Bacillati</taxon>
        <taxon>Actinomycetota</taxon>
        <taxon>Actinomycetes</taxon>
        <taxon>Pseudonocardiales</taxon>
        <taxon>Pseudonocardiaceae</taxon>
        <taxon>Pseudonocardia</taxon>
    </lineage>
</organism>
<feature type="transmembrane region" description="Helical" evidence="7">
    <location>
        <begin position="360"/>
        <end position="387"/>
    </location>
</feature>
<feature type="transmembrane region" description="Helical" evidence="7">
    <location>
        <begin position="147"/>
        <end position="165"/>
    </location>
</feature>
<dbReference type="InterPro" id="IPR020846">
    <property type="entry name" value="MFS_dom"/>
</dbReference>
<keyword evidence="3" id="KW-1003">Cell membrane</keyword>
<gene>
    <name evidence="9" type="ORF">HOP40_31255</name>
</gene>
<dbReference type="GO" id="GO:0022857">
    <property type="term" value="F:transmembrane transporter activity"/>
    <property type="evidence" value="ECO:0007669"/>
    <property type="project" value="InterPro"/>
</dbReference>
<evidence type="ECO:0000259" key="8">
    <source>
        <dbReference type="PROSITE" id="PS50850"/>
    </source>
</evidence>
<keyword evidence="5 7" id="KW-1133">Transmembrane helix</keyword>
<feature type="transmembrane region" description="Helical" evidence="7">
    <location>
        <begin position="205"/>
        <end position="224"/>
    </location>
</feature>
<dbReference type="Pfam" id="PF07690">
    <property type="entry name" value="MFS_1"/>
    <property type="match status" value="1"/>
</dbReference>
<dbReference type="SUPFAM" id="SSF103473">
    <property type="entry name" value="MFS general substrate transporter"/>
    <property type="match status" value="1"/>
</dbReference>
<dbReference type="PROSITE" id="PS50850">
    <property type="entry name" value="MFS"/>
    <property type="match status" value="1"/>
</dbReference>
<dbReference type="Gene3D" id="1.20.1720.10">
    <property type="entry name" value="Multidrug resistance protein D"/>
    <property type="match status" value="1"/>
</dbReference>
<evidence type="ECO:0000256" key="5">
    <source>
        <dbReference type="ARBA" id="ARBA00022989"/>
    </source>
</evidence>
<dbReference type="Proteomes" id="UP000505377">
    <property type="component" value="Chromosome"/>
</dbReference>
<name>A0A6M6JU41_9PSEU</name>
<evidence type="ECO:0000256" key="3">
    <source>
        <dbReference type="ARBA" id="ARBA00022475"/>
    </source>
</evidence>
<keyword evidence="2" id="KW-0813">Transport</keyword>
<dbReference type="PANTHER" id="PTHR42718:SF46">
    <property type="entry name" value="BLR6921 PROTEIN"/>
    <property type="match status" value="1"/>
</dbReference>
<dbReference type="PANTHER" id="PTHR42718">
    <property type="entry name" value="MAJOR FACILITATOR SUPERFAMILY MULTIDRUG TRANSPORTER MFSC"/>
    <property type="match status" value="1"/>
</dbReference>
<feature type="transmembrane region" description="Helical" evidence="7">
    <location>
        <begin position="334"/>
        <end position="354"/>
    </location>
</feature>
<evidence type="ECO:0000256" key="2">
    <source>
        <dbReference type="ARBA" id="ARBA00022448"/>
    </source>
</evidence>
<dbReference type="EMBL" id="CP053564">
    <property type="protein sequence ID" value="QJY49691.1"/>
    <property type="molecule type" value="Genomic_DNA"/>
</dbReference>
<keyword evidence="6 7" id="KW-0472">Membrane</keyword>
<feature type="transmembrane region" description="Helical" evidence="7">
    <location>
        <begin position="52"/>
        <end position="72"/>
    </location>
</feature>
<evidence type="ECO:0000256" key="1">
    <source>
        <dbReference type="ARBA" id="ARBA00004651"/>
    </source>
</evidence>
<reference evidence="9 10" key="1">
    <citation type="submission" date="2020-05" db="EMBL/GenBank/DDBJ databases">
        <authorList>
            <person name="Mo P."/>
        </authorList>
    </citation>
    <scope>NUCLEOTIDE SEQUENCE [LARGE SCALE GENOMIC DNA]</scope>
    <source>
        <strain evidence="9 10">Gen01</strain>
    </source>
</reference>
<feature type="transmembrane region" description="Helical" evidence="7">
    <location>
        <begin position="230"/>
        <end position="251"/>
    </location>
</feature>
<dbReference type="CDD" id="cd17321">
    <property type="entry name" value="MFS_MMR_MDR_like"/>
    <property type="match status" value="1"/>
</dbReference>
<feature type="transmembrane region" description="Helical" evidence="7">
    <location>
        <begin position="272"/>
        <end position="294"/>
    </location>
</feature>
<dbReference type="KEGG" id="pbro:HOP40_31255"/>
<feature type="transmembrane region" description="Helical" evidence="7">
    <location>
        <begin position="300"/>
        <end position="322"/>
    </location>
</feature>
<comment type="subcellular location">
    <subcellularLocation>
        <location evidence="1">Cell membrane</location>
        <topology evidence="1">Multi-pass membrane protein</topology>
    </subcellularLocation>
</comment>
<proteinExistence type="predicted"/>
<evidence type="ECO:0000256" key="6">
    <source>
        <dbReference type="ARBA" id="ARBA00023136"/>
    </source>
</evidence>
<feature type="transmembrane region" description="Helical" evidence="7">
    <location>
        <begin position="171"/>
        <end position="193"/>
    </location>
</feature>
<dbReference type="Gene3D" id="1.20.1250.20">
    <property type="entry name" value="MFS general substrate transporter like domains"/>
    <property type="match status" value="1"/>
</dbReference>
<sequence>MDVTADPAPPAVRGTGLFLALVCSTQFVLLVGGTVVTVSLPAIGAELALTPGQAQGVLTAFMLTFGCLLLLGGRAADVLGRRRLFLIGLAVFAVGSLLCAVATSAGPLIAARVLAGTGAAMASPAAMSLLTTVFVTPRERSRALGMWAAVGAIGATLGNVIGGLLTSVGGWRWIFLVNVPVCVLAFVAAFSLVPAVPRVPGQRLALPDGLLATGAVAALILGLTQVQSGAVLLGAGLVAVAVVLGGLFALLQARSADPLLPLSLFRTRTATAFLFVLITAGTSIGSYFTSSLYMQDTLGWSALQAGLAFVPWAALIAVVAQVVSRNLHRVGPRLLVPLALTSVAAGGTLLALSLRPGATYLTGLLPAFLLLGLGTGAAGVACTVTAMSGIPRRRHGVGAGALTSTQAVGSALAIALVALLAQLGTAFGPAGDAVAATLAGQRFALLVASGVALLGAVLAAVVLPRRVPPPAGPGADVALSPPAATPLT</sequence>
<dbReference type="GO" id="GO:0005886">
    <property type="term" value="C:plasma membrane"/>
    <property type="evidence" value="ECO:0007669"/>
    <property type="project" value="UniProtKB-SubCell"/>
</dbReference>
<feature type="transmembrane region" description="Helical" evidence="7">
    <location>
        <begin position="17"/>
        <end position="40"/>
    </location>
</feature>
<dbReference type="PROSITE" id="PS00216">
    <property type="entry name" value="SUGAR_TRANSPORT_1"/>
    <property type="match status" value="1"/>
</dbReference>
<dbReference type="InterPro" id="IPR036259">
    <property type="entry name" value="MFS_trans_sf"/>
</dbReference>
<feature type="transmembrane region" description="Helical" evidence="7">
    <location>
        <begin position="399"/>
        <end position="423"/>
    </location>
</feature>
<evidence type="ECO:0000256" key="7">
    <source>
        <dbReference type="SAM" id="Phobius"/>
    </source>
</evidence>
<dbReference type="InterPro" id="IPR011701">
    <property type="entry name" value="MFS"/>
</dbReference>
<keyword evidence="4 7" id="KW-0812">Transmembrane</keyword>
<evidence type="ECO:0000313" key="10">
    <source>
        <dbReference type="Proteomes" id="UP000505377"/>
    </source>
</evidence>
<dbReference type="PRINTS" id="PR01036">
    <property type="entry name" value="TCRTETB"/>
</dbReference>
<feature type="transmembrane region" description="Helical" evidence="7">
    <location>
        <begin position="443"/>
        <end position="463"/>
    </location>
</feature>
<feature type="transmembrane region" description="Helical" evidence="7">
    <location>
        <begin position="84"/>
        <end position="103"/>
    </location>
</feature>
<protein>
    <submittedName>
        <fullName evidence="9">MFS transporter</fullName>
    </submittedName>
</protein>
<dbReference type="RefSeq" id="WP_172166100.1">
    <property type="nucleotide sequence ID" value="NZ_CP053564.1"/>
</dbReference>
<accession>A0A6M6JU41</accession>
<feature type="domain" description="Major facilitator superfamily (MFS) profile" evidence="8">
    <location>
        <begin position="18"/>
        <end position="467"/>
    </location>
</feature>
<dbReference type="InterPro" id="IPR005829">
    <property type="entry name" value="Sugar_transporter_CS"/>
</dbReference>
<dbReference type="AlphaFoldDB" id="A0A6M6JU41"/>
<keyword evidence="10" id="KW-1185">Reference proteome</keyword>